<dbReference type="GO" id="GO:0005524">
    <property type="term" value="F:ATP binding"/>
    <property type="evidence" value="ECO:0007669"/>
    <property type="project" value="InterPro"/>
</dbReference>
<dbReference type="PROSITE" id="PS50966">
    <property type="entry name" value="ZF_SWIM"/>
    <property type="match status" value="1"/>
</dbReference>
<keyword evidence="1" id="KW-0378">Hydrolase</keyword>
<dbReference type="SUPFAM" id="SSF52540">
    <property type="entry name" value="P-loop containing nucleoside triphosphate hydrolases"/>
    <property type="match status" value="2"/>
</dbReference>
<feature type="coiled-coil region" evidence="3">
    <location>
        <begin position="1014"/>
        <end position="1041"/>
    </location>
</feature>
<dbReference type="InterPro" id="IPR038718">
    <property type="entry name" value="SNF2-like_sf"/>
</dbReference>
<reference evidence="8" key="1">
    <citation type="submission" date="2018-12" db="EMBL/GenBank/DDBJ databases">
        <title>Bacillus chawlae sp. nov., Bacillus glennii sp. nov., and Bacillus saganii sp. nov. Isolated from the Vehicle Assembly Building at Kennedy Space Center where the Viking Spacecraft were Assembled.</title>
        <authorList>
            <person name="Seuylemezian A."/>
            <person name="Vaishampayan P."/>
        </authorList>
    </citation>
    <scope>NUCLEOTIDE SEQUENCE [LARGE SCALE GENOMIC DNA]</scope>
    <source>
        <strain evidence="8">DSM 13966</strain>
    </source>
</reference>
<dbReference type="PROSITE" id="PS51194">
    <property type="entry name" value="HELICASE_CTER"/>
    <property type="match status" value="1"/>
</dbReference>
<keyword evidence="7" id="KW-0067">ATP-binding</keyword>
<evidence type="ECO:0000256" key="2">
    <source>
        <dbReference type="PROSITE-ProRule" id="PRU00325"/>
    </source>
</evidence>
<dbReference type="InterPro" id="IPR007527">
    <property type="entry name" value="Znf_SWIM"/>
</dbReference>
<dbReference type="InterPro" id="IPR000330">
    <property type="entry name" value="SNF2_N"/>
</dbReference>
<dbReference type="Pfam" id="PF00176">
    <property type="entry name" value="SNF2-rel_dom"/>
    <property type="match status" value="1"/>
</dbReference>
<feature type="domain" description="Helicase ATP-binding" evidence="5">
    <location>
        <begin position="617"/>
        <end position="780"/>
    </location>
</feature>
<dbReference type="Proteomes" id="UP000279911">
    <property type="component" value="Unassembled WGS sequence"/>
</dbReference>
<evidence type="ECO:0000259" key="4">
    <source>
        <dbReference type="PROSITE" id="PS50966"/>
    </source>
</evidence>
<dbReference type="Pfam" id="PF00271">
    <property type="entry name" value="Helicase_C"/>
    <property type="match status" value="1"/>
</dbReference>
<dbReference type="PROSITE" id="PS51192">
    <property type="entry name" value="HELICASE_ATP_BIND_1"/>
    <property type="match status" value="1"/>
</dbReference>
<evidence type="ECO:0000259" key="6">
    <source>
        <dbReference type="PROSITE" id="PS51194"/>
    </source>
</evidence>
<keyword evidence="3" id="KW-0175">Coiled coil</keyword>
<organism evidence="7 8">
    <name type="scientific">Mesobacillus subterraneus</name>
    <dbReference type="NCBI Taxonomy" id="285983"/>
    <lineage>
        <taxon>Bacteria</taxon>
        <taxon>Bacillati</taxon>
        <taxon>Bacillota</taxon>
        <taxon>Bacilli</taxon>
        <taxon>Bacillales</taxon>
        <taxon>Bacillaceae</taxon>
        <taxon>Mesobacillus</taxon>
    </lineage>
</organism>
<dbReference type="InterPro" id="IPR013663">
    <property type="entry name" value="Helicase_SWF/SNF/SWI_bac"/>
</dbReference>
<dbReference type="InterPro" id="IPR049730">
    <property type="entry name" value="SNF2/RAD54-like_C"/>
</dbReference>
<name>A0A3R9EEX3_9BACI</name>
<dbReference type="OrthoDB" id="9760715at2"/>
<evidence type="ECO:0000256" key="3">
    <source>
        <dbReference type="SAM" id="Coils"/>
    </source>
</evidence>
<dbReference type="CDD" id="cd18793">
    <property type="entry name" value="SF2_C_SNF"/>
    <property type="match status" value="1"/>
</dbReference>
<feature type="domain" description="SWIM-type" evidence="4">
    <location>
        <begin position="51"/>
        <end position="90"/>
    </location>
</feature>
<evidence type="ECO:0000313" key="7">
    <source>
        <dbReference type="EMBL" id="RSD28852.1"/>
    </source>
</evidence>
<dbReference type="PANTHER" id="PTHR10799">
    <property type="entry name" value="SNF2/RAD54 HELICASE FAMILY"/>
    <property type="match status" value="1"/>
</dbReference>
<dbReference type="InterPro" id="IPR014001">
    <property type="entry name" value="Helicase_ATP-bd"/>
</dbReference>
<keyword evidence="7" id="KW-0547">Nucleotide-binding</keyword>
<accession>A0A3R9EEX3</accession>
<evidence type="ECO:0000259" key="5">
    <source>
        <dbReference type="PROSITE" id="PS51192"/>
    </source>
</evidence>
<keyword evidence="7" id="KW-0347">Helicase</keyword>
<keyword evidence="2" id="KW-0479">Metal-binding</keyword>
<dbReference type="RefSeq" id="WP_125478814.1">
    <property type="nucleotide sequence ID" value="NZ_RSFW01000006.1"/>
</dbReference>
<gene>
    <name evidence="7" type="ORF">EJA10_04595</name>
</gene>
<dbReference type="GO" id="GO:0016787">
    <property type="term" value="F:hydrolase activity"/>
    <property type="evidence" value="ECO:0007669"/>
    <property type="project" value="UniProtKB-KW"/>
</dbReference>
<sequence>MDIQLNQKVIKDLCGTVSYKRGDAFHKAGKVSIGRFDGERAEGTVTGADEFFVTVHKTEVEKFTAECSCPKLASVKHECQHVAAVLLAILDMQRSKPENALLKGGEQNTALAEGLLSIFNDEPRRTSGHQVHFETRKVLNSEFIVKMVQLEEQSMLGISMAIGPIEIRDIHTFLKTVAKSESVSLSGLFTYDPKLHCFLNETDAVIKLLMQICLDAEQEYGNGETLLIPPSSWPKLLSRIQNMSGVKIEFEGKLVPFNVSTEKLPLLFNFEKDNEQHYSLKIAGLDQLEILPKYNLVMIHGQMIVLEASDCARLFELRNMLDGSSTNSIPILPGQMGFFVEKVVPGLRRIGEVQIDGDLTKQFLTEPLAAGLYLDRVNNRLLAGLEFQYGDIVFNPLEDREPRVNSLLIRDLEKEDLILEMLDESSFAKTDGGYLLHNEELEYEFLYHMMPKLQKLVQVYATTAVRNRIFREPARPQIRVRVKKERTNWLEFKFEMDGIPEKQIRDVLEALEEKRKYYRLKNGALMSLETREWEEIQRFLKAGPIQNEDLEKGLNVPIIRGMQMLDLADNESVFLQEESFRQFLAEISSPERDKYEVPVKLKQILREYQIQGYQWLKTLAGYGFGGILADDMGLGKTVQSITYIASELENVREQKLPILIVCPSSLVYNWLSEFMKFTPEIQAVIIDGDKKERAQLLGDMDGIDVVITSYMLLRRDIHLYEKVNFHTVFFDEAQAFKNPLTQTAKAVMNIKADHHFALTGTPIENSIEELWSIFRVVFPELFQGLKEYSHLTNKTIARRIRPFLLRRVKEDVLAELPEKVEAIDTVELLPDQKRLYAAYLAKLRHQTLKQLDKNTIRKNRIKILAGLTRLRQICCHPALFVDGYKGSSAKFEQLKQIIEESRLAGRRVLIFSQFTKMLGLIGRELAYQGIPFFYLDGQTPSEERVETCNRFNDGERDFFLISLKAGGTGLNLTGADTVILYDLWWNTAVEEQAADRAHRMGQKNKVQVIKLISRGTIEEKMNELQDKKRNMIEEIIEERASSTLTEEDIREILMI</sequence>
<comment type="caution">
    <text evidence="7">The sequence shown here is derived from an EMBL/GenBank/DDBJ whole genome shotgun (WGS) entry which is preliminary data.</text>
</comment>
<keyword evidence="2" id="KW-0862">Zinc</keyword>
<dbReference type="Gene3D" id="3.40.50.300">
    <property type="entry name" value="P-loop containing nucleotide triphosphate hydrolases"/>
    <property type="match status" value="1"/>
</dbReference>
<dbReference type="Pfam" id="PF08455">
    <property type="entry name" value="SNF2_assoc"/>
    <property type="match status" value="1"/>
</dbReference>
<dbReference type="GO" id="GO:0004386">
    <property type="term" value="F:helicase activity"/>
    <property type="evidence" value="ECO:0007669"/>
    <property type="project" value="UniProtKB-KW"/>
</dbReference>
<protein>
    <submittedName>
        <fullName evidence="7">Helicase SNF</fullName>
    </submittedName>
</protein>
<keyword evidence="2" id="KW-0863">Zinc-finger</keyword>
<dbReference type="EMBL" id="RSFW01000006">
    <property type="protein sequence ID" value="RSD28852.1"/>
    <property type="molecule type" value="Genomic_DNA"/>
</dbReference>
<dbReference type="SMART" id="SM00487">
    <property type="entry name" value="DEXDc"/>
    <property type="match status" value="1"/>
</dbReference>
<dbReference type="GO" id="GO:0008270">
    <property type="term" value="F:zinc ion binding"/>
    <property type="evidence" value="ECO:0007669"/>
    <property type="project" value="UniProtKB-KW"/>
</dbReference>
<dbReference type="Gene3D" id="3.40.50.10810">
    <property type="entry name" value="Tandem AAA-ATPase domain"/>
    <property type="match status" value="1"/>
</dbReference>
<feature type="domain" description="Helicase C-terminal" evidence="6">
    <location>
        <begin position="893"/>
        <end position="1053"/>
    </location>
</feature>
<dbReference type="SMART" id="SM00490">
    <property type="entry name" value="HELICc"/>
    <property type="match status" value="1"/>
</dbReference>
<dbReference type="AlphaFoldDB" id="A0A3R9EEX3"/>
<dbReference type="InterPro" id="IPR027417">
    <property type="entry name" value="P-loop_NTPase"/>
</dbReference>
<evidence type="ECO:0000313" key="8">
    <source>
        <dbReference type="Proteomes" id="UP000279911"/>
    </source>
</evidence>
<evidence type="ECO:0000256" key="1">
    <source>
        <dbReference type="ARBA" id="ARBA00022801"/>
    </source>
</evidence>
<dbReference type="InterPro" id="IPR001650">
    <property type="entry name" value="Helicase_C-like"/>
</dbReference>
<dbReference type="FunFam" id="3.40.50.300:FF:000533">
    <property type="entry name" value="Helicase, Snf2 family"/>
    <property type="match status" value="1"/>
</dbReference>
<proteinExistence type="predicted"/>